<dbReference type="PROSITE" id="PS50995">
    <property type="entry name" value="HTH_MARR_2"/>
    <property type="match status" value="1"/>
</dbReference>
<sequence length="147" mass="17177">MEDSDMTLANQLCFSVYHTSRLFTKFYQQALQPFALTYPQYLVLLALWEEDRQPLHALGEQLDFGSNTLTPLLKRMENKGWLIRQLGASDHRQLIIQLTEKGRTSKTAIFQAIRLCITQQNIDPELYQSTLKQNKELIKVLEKLLDY</sequence>
<evidence type="ECO:0000256" key="6">
    <source>
        <dbReference type="ARBA" id="ARBA00047188"/>
    </source>
</evidence>
<evidence type="ECO:0000313" key="9">
    <source>
        <dbReference type="EMBL" id="MFD1548896.1"/>
    </source>
</evidence>
<accession>A0ABW4H289</accession>
<dbReference type="InterPro" id="IPR000835">
    <property type="entry name" value="HTH_MarR-typ"/>
</dbReference>
<dbReference type="InterPro" id="IPR055166">
    <property type="entry name" value="Transc_reg_Sar_Rot_HTH"/>
</dbReference>
<comment type="caution">
    <text evidence="9">The sequence shown here is derived from an EMBL/GenBank/DDBJ whole genome shotgun (WGS) entry which is preliminary data.</text>
</comment>
<dbReference type="Gene3D" id="1.10.10.10">
    <property type="entry name" value="Winged helix-like DNA-binding domain superfamily/Winged helix DNA-binding domain"/>
    <property type="match status" value="1"/>
</dbReference>
<evidence type="ECO:0000256" key="1">
    <source>
        <dbReference type="ARBA" id="ARBA00004496"/>
    </source>
</evidence>
<dbReference type="Pfam" id="PF22381">
    <property type="entry name" value="Staph_reg_Sar_Rot"/>
    <property type="match status" value="1"/>
</dbReference>
<keyword evidence="3" id="KW-0238">DNA-binding</keyword>
<dbReference type="SMART" id="SM00347">
    <property type="entry name" value="HTH_MARR"/>
    <property type="match status" value="1"/>
</dbReference>
<feature type="domain" description="HTH marR-type" evidence="8">
    <location>
        <begin position="9"/>
        <end position="146"/>
    </location>
</feature>
<dbReference type="RefSeq" id="WP_125700514.1">
    <property type="nucleotide sequence ID" value="NZ_JBHTOM010000004.1"/>
</dbReference>
<keyword evidence="2" id="KW-0805">Transcription regulation</keyword>
<keyword evidence="10" id="KW-1185">Reference proteome</keyword>
<dbReference type="PANTHER" id="PTHR42756">
    <property type="entry name" value="TRANSCRIPTIONAL REGULATOR, MARR"/>
    <property type="match status" value="1"/>
</dbReference>
<dbReference type="PANTHER" id="PTHR42756:SF1">
    <property type="entry name" value="TRANSCRIPTIONAL REPRESSOR OF EMRAB OPERON"/>
    <property type="match status" value="1"/>
</dbReference>
<dbReference type="InterPro" id="IPR036390">
    <property type="entry name" value="WH_DNA-bd_sf"/>
</dbReference>
<name>A0ABW4H289_9LACO</name>
<dbReference type="InterPro" id="IPR036388">
    <property type="entry name" value="WH-like_DNA-bd_sf"/>
</dbReference>
<dbReference type="SUPFAM" id="SSF46785">
    <property type="entry name" value="Winged helix' DNA-binding domain"/>
    <property type="match status" value="1"/>
</dbReference>
<evidence type="ECO:0000256" key="3">
    <source>
        <dbReference type="ARBA" id="ARBA00023125"/>
    </source>
</evidence>
<reference evidence="10" key="1">
    <citation type="journal article" date="2019" name="Int. J. Syst. Evol. Microbiol.">
        <title>The Global Catalogue of Microorganisms (GCM) 10K type strain sequencing project: providing services to taxonomists for standard genome sequencing and annotation.</title>
        <authorList>
            <consortium name="The Broad Institute Genomics Platform"/>
            <consortium name="The Broad Institute Genome Sequencing Center for Infectious Disease"/>
            <person name="Wu L."/>
            <person name="Ma J."/>
        </authorList>
    </citation>
    <scope>NUCLEOTIDE SEQUENCE [LARGE SCALE GENOMIC DNA]</scope>
    <source>
        <strain evidence="10">CCM 8906</strain>
    </source>
</reference>
<gene>
    <name evidence="9" type="ORF">ACFQ5T_04250</name>
</gene>
<keyword evidence="4" id="KW-0804">Transcription</keyword>
<evidence type="ECO:0000313" key="10">
    <source>
        <dbReference type="Proteomes" id="UP001597195"/>
    </source>
</evidence>
<evidence type="ECO:0000256" key="7">
    <source>
        <dbReference type="ARBA" id="ARBA00047207"/>
    </source>
</evidence>
<protein>
    <recommendedName>
        <fullName evidence="6">HTH-type transcriptional regulator SarZ</fullName>
    </recommendedName>
    <alternativeName>
        <fullName evidence="7">Staphylococcal accessory regulator Z</fullName>
    </alternativeName>
</protein>
<dbReference type="Proteomes" id="UP001597195">
    <property type="component" value="Unassembled WGS sequence"/>
</dbReference>
<comment type="similarity">
    <text evidence="5">Belongs to the SarZ family.</text>
</comment>
<comment type="subcellular location">
    <subcellularLocation>
        <location evidence="1">Cytoplasm</location>
    </subcellularLocation>
</comment>
<evidence type="ECO:0000256" key="5">
    <source>
        <dbReference type="ARBA" id="ARBA00046337"/>
    </source>
</evidence>
<evidence type="ECO:0000256" key="4">
    <source>
        <dbReference type="ARBA" id="ARBA00023163"/>
    </source>
</evidence>
<evidence type="ECO:0000259" key="8">
    <source>
        <dbReference type="PROSITE" id="PS50995"/>
    </source>
</evidence>
<organism evidence="9 10">
    <name type="scientific">Levilactobacillus fuyuanensis</name>
    <dbReference type="NCBI Taxonomy" id="2486022"/>
    <lineage>
        <taxon>Bacteria</taxon>
        <taxon>Bacillati</taxon>
        <taxon>Bacillota</taxon>
        <taxon>Bacilli</taxon>
        <taxon>Lactobacillales</taxon>
        <taxon>Lactobacillaceae</taxon>
        <taxon>Levilactobacillus</taxon>
    </lineage>
</organism>
<evidence type="ECO:0000256" key="2">
    <source>
        <dbReference type="ARBA" id="ARBA00023015"/>
    </source>
</evidence>
<dbReference type="EMBL" id="JBHTOM010000004">
    <property type="protein sequence ID" value="MFD1548896.1"/>
    <property type="molecule type" value="Genomic_DNA"/>
</dbReference>
<proteinExistence type="inferred from homology"/>